<keyword evidence="3 5" id="KW-0472">Membrane</keyword>
<dbReference type="InterPro" id="IPR010908">
    <property type="entry name" value="Longin_dom"/>
</dbReference>
<dbReference type="PROSITE" id="PS50859">
    <property type="entry name" value="LONGIN"/>
    <property type="match status" value="1"/>
</dbReference>
<dbReference type="PANTHER" id="PTHR47461:SF1">
    <property type="entry name" value="PHYTOLONGIN PHYL1.2"/>
    <property type="match status" value="1"/>
</dbReference>
<feature type="transmembrane region" description="Helical" evidence="5">
    <location>
        <begin position="262"/>
        <end position="283"/>
    </location>
</feature>
<protein>
    <recommendedName>
        <fullName evidence="6">Longin domain-containing protein</fullName>
    </recommendedName>
</protein>
<dbReference type="GO" id="GO:0016020">
    <property type="term" value="C:membrane"/>
    <property type="evidence" value="ECO:0007669"/>
    <property type="project" value="UniProtKB-SubCell"/>
</dbReference>
<evidence type="ECO:0000256" key="1">
    <source>
        <dbReference type="ARBA" id="ARBA00004370"/>
    </source>
</evidence>
<dbReference type="InterPro" id="IPR044783">
    <property type="entry name" value="PHYL"/>
</dbReference>
<feature type="region of interest" description="Disordered" evidence="4">
    <location>
        <begin position="176"/>
        <end position="247"/>
    </location>
</feature>
<dbReference type="Pfam" id="PF13774">
    <property type="entry name" value="Longin"/>
    <property type="match status" value="1"/>
</dbReference>
<evidence type="ECO:0000256" key="2">
    <source>
        <dbReference type="ARBA" id="ARBA00008025"/>
    </source>
</evidence>
<dbReference type="EMBL" id="CM035442">
    <property type="protein sequence ID" value="KAH7279983.1"/>
    <property type="molecule type" value="Genomic_DNA"/>
</dbReference>
<dbReference type="CDD" id="cd14824">
    <property type="entry name" value="Longin"/>
    <property type="match status" value="1"/>
</dbReference>
<dbReference type="PANTHER" id="PTHR47461">
    <property type="entry name" value="PHYTOLONGIN PHYL1.2"/>
    <property type="match status" value="1"/>
</dbReference>
<evidence type="ECO:0000259" key="6">
    <source>
        <dbReference type="PROSITE" id="PS50859"/>
    </source>
</evidence>
<accession>A0A8T2Q8V2</accession>
<feature type="domain" description="Longin" evidence="6">
    <location>
        <begin position="40"/>
        <end position="94"/>
    </location>
</feature>
<proteinExistence type="inferred from homology"/>
<evidence type="ECO:0000256" key="5">
    <source>
        <dbReference type="SAM" id="Phobius"/>
    </source>
</evidence>
<keyword evidence="8" id="KW-1185">Reference proteome</keyword>
<organism evidence="7 8">
    <name type="scientific">Ceratopteris richardii</name>
    <name type="common">Triangle waterfern</name>
    <dbReference type="NCBI Taxonomy" id="49495"/>
    <lineage>
        <taxon>Eukaryota</taxon>
        <taxon>Viridiplantae</taxon>
        <taxon>Streptophyta</taxon>
        <taxon>Embryophyta</taxon>
        <taxon>Tracheophyta</taxon>
        <taxon>Polypodiopsida</taxon>
        <taxon>Polypodiidae</taxon>
        <taxon>Polypodiales</taxon>
        <taxon>Pteridineae</taxon>
        <taxon>Pteridaceae</taxon>
        <taxon>Parkerioideae</taxon>
        <taxon>Ceratopteris</taxon>
    </lineage>
</organism>
<evidence type="ECO:0000313" key="8">
    <source>
        <dbReference type="Proteomes" id="UP000825935"/>
    </source>
</evidence>
<sequence length="291" mass="33054">MGSHVNLILYASVCTKSFHTISEYLNGDKDLPRIALKCLRMLPPHHSRFSHTSNRRIFACILTEQFLFCTIADEGLKRSQVMAFLEQVQQEFMSYIKAAGLFGDQRKLERISLNSKFKPVFRRLANPYIGMPQKEKDRIAEEAEKNQPHANGESDLEAGTACSTYYDNYDNSASIGADGSSGSGSRSPSRPLIGHSNSTKYKQKKHKEETSNASEKLEDVKSRGFERLDIERDPNDPQTQRFGSSKSFRGQQTAQRLWRRSVIIVLSLDFLVCLVLFIIWLGICRGFKCLQ</sequence>
<dbReference type="SUPFAM" id="SSF64356">
    <property type="entry name" value="SNARE-like"/>
    <property type="match status" value="1"/>
</dbReference>
<name>A0A8T2Q8V2_CERRI</name>
<dbReference type="OrthoDB" id="1871923at2759"/>
<dbReference type="InterPro" id="IPR011012">
    <property type="entry name" value="Longin-like_dom_sf"/>
</dbReference>
<evidence type="ECO:0000256" key="4">
    <source>
        <dbReference type="SAM" id="MobiDB-lite"/>
    </source>
</evidence>
<feature type="compositionally biased region" description="Basic and acidic residues" evidence="4">
    <location>
        <begin position="206"/>
        <end position="235"/>
    </location>
</feature>
<comment type="subcellular location">
    <subcellularLocation>
        <location evidence="1">Membrane</location>
    </subcellularLocation>
</comment>
<feature type="compositionally biased region" description="Low complexity" evidence="4">
    <location>
        <begin position="176"/>
        <end position="194"/>
    </location>
</feature>
<comment type="similarity">
    <text evidence="2">Belongs to the synaptobrevin family.</text>
</comment>
<evidence type="ECO:0000313" key="7">
    <source>
        <dbReference type="EMBL" id="KAH7279983.1"/>
    </source>
</evidence>
<dbReference type="SMART" id="SM01270">
    <property type="entry name" value="Longin"/>
    <property type="match status" value="1"/>
</dbReference>
<dbReference type="Gene3D" id="3.30.450.50">
    <property type="entry name" value="Longin domain"/>
    <property type="match status" value="1"/>
</dbReference>
<keyword evidence="5" id="KW-0812">Transmembrane</keyword>
<keyword evidence="5" id="KW-1133">Transmembrane helix</keyword>
<dbReference type="AlphaFoldDB" id="A0A8T2Q8V2"/>
<dbReference type="OMA" id="KESRIMG"/>
<comment type="caution">
    <text evidence="7">The sequence shown here is derived from an EMBL/GenBank/DDBJ whole genome shotgun (WGS) entry which is preliminary data.</text>
</comment>
<reference evidence="7" key="1">
    <citation type="submission" date="2021-08" db="EMBL/GenBank/DDBJ databases">
        <title>WGS assembly of Ceratopteris richardii.</title>
        <authorList>
            <person name="Marchant D.B."/>
            <person name="Chen G."/>
            <person name="Jenkins J."/>
            <person name="Shu S."/>
            <person name="Leebens-Mack J."/>
            <person name="Grimwood J."/>
            <person name="Schmutz J."/>
            <person name="Soltis P."/>
            <person name="Soltis D."/>
            <person name="Chen Z.-H."/>
        </authorList>
    </citation>
    <scope>NUCLEOTIDE SEQUENCE</scope>
    <source>
        <strain evidence="7">Whitten #5841</strain>
        <tissue evidence="7">Leaf</tissue>
    </source>
</reference>
<evidence type="ECO:0000256" key="3">
    <source>
        <dbReference type="ARBA" id="ARBA00023136"/>
    </source>
</evidence>
<feature type="compositionally biased region" description="Polar residues" evidence="4">
    <location>
        <begin position="236"/>
        <end position="247"/>
    </location>
</feature>
<dbReference type="Proteomes" id="UP000825935">
    <property type="component" value="Chromosome 37"/>
</dbReference>
<gene>
    <name evidence="7" type="ORF">KP509_37G046400</name>
</gene>